<comment type="caution">
    <text evidence="1">The sequence shown here is derived from an EMBL/GenBank/DDBJ whole genome shotgun (WGS) entry which is preliminary data.</text>
</comment>
<accession>A0ACB8SA87</accession>
<dbReference type="Proteomes" id="UP000814033">
    <property type="component" value="Unassembled WGS sequence"/>
</dbReference>
<reference evidence="1" key="1">
    <citation type="submission" date="2021-02" db="EMBL/GenBank/DDBJ databases">
        <authorList>
            <consortium name="DOE Joint Genome Institute"/>
            <person name="Ahrendt S."/>
            <person name="Looney B.P."/>
            <person name="Miyauchi S."/>
            <person name="Morin E."/>
            <person name="Drula E."/>
            <person name="Courty P.E."/>
            <person name="Chicoki N."/>
            <person name="Fauchery L."/>
            <person name="Kohler A."/>
            <person name="Kuo A."/>
            <person name="Labutti K."/>
            <person name="Pangilinan J."/>
            <person name="Lipzen A."/>
            <person name="Riley R."/>
            <person name="Andreopoulos W."/>
            <person name="He G."/>
            <person name="Johnson J."/>
            <person name="Barry K.W."/>
            <person name="Grigoriev I.V."/>
            <person name="Nagy L."/>
            <person name="Hibbett D."/>
            <person name="Henrissat B."/>
            <person name="Matheny P.B."/>
            <person name="Labbe J."/>
            <person name="Martin F."/>
        </authorList>
    </citation>
    <scope>NUCLEOTIDE SEQUENCE</scope>
    <source>
        <strain evidence="1">FP105234-sp</strain>
    </source>
</reference>
<protein>
    <submittedName>
        <fullName evidence="1">Uncharacterized protein</fullName>
    </submittedName>
</protein>
<keyword evidence="2" id="KW-1185">Reference proteome</keyword>
<proteinExistence type="predicted"/>
<name>A0ACB8SA87_9AGAM</name>
<reference evidence="1" key="2">
    <citation type="journal article" date="2022" name="New Phytol.">
        <title>Evolutionary transition to the ectomycorrhizal habit in the genomes of a hyperdiverse lineage of mushroom-forming fungi.</title>
        <authorList>
            <person name="Looney B."/>
            <person name="Miyauchi S."/>
            <person name="Morin E."/>
            <person name="Drula E."/>
            <person name="Courty P.E."/>
            <person name="Kohler A."/>
            <person name="Kuo A."/>
            <person name="LaButti K."/>
            <person name="Pangilinan J."/>
            <person name="Lipzen A."/>
            <person name="Riley R."/>
            <person name="Andreopoulos W."/>
            <person name="He G."/>
            <person name="Johnson J."/>
            <person name="Nolan M."/>
            <person name="Tritt A."/>
            <person name="Barry K.W."/>
            <person name="Grigoriev I.V."/>
            <person name="Nagy L.G."/>
            <person name="Hibbett D."/>
            <person name="Henrissat B."/>
            <person name="Matheny P.B."/>
            <person name="Labbe J."/>
            <person name="Martin F.M."/>
        </authorList>
    </citation>
    <scope>NUCLEOTIDE SEQUENCE</scope>
    <source>
        <strain evidence="1">FP105234-sp</strain>
    </source>
</reference>
<sequence length="642" mass="71191">MVDNDASAARHRRASIGSLLHHYERPGRAPPSSRINPLLSQQEHGGISLWDVWRLGSFIAGKATELATDVAVHHFWGPRKKTWDLRMTMLSSIMRDVGSHSKLVNLRTVRFMLSLGGVLPPSPDALVTPVTFCVRRRRLRGILAEFDSLEDGTRKLEGEWVVSTRLWRRLQKEWRASHAPLSAGAPPPRNAQKERVILYLHGGAYYLFSPATHRCITIPLSKYTGARIFAVDYRLAPETRFPGPLHDAVSTYFRFIDDLQIPPENILLAGDSAGGGLCLAVLMYLRDNQYPLPGGAILMSPWVDLTLSCESWTSNAPFDIVPRPRSGDHLDPIACYLGEHLKRDLTHPYVSPLFGDFTGLPPLLIQGGDSEVLRDEIMLLAHKAKTAGVVVVHEMYTDAIHVFQALAFLDSTHQALTSCHDFVWNKIRHVQGHGPRPLGSAAEDELEHEMDNEKTRIVAGDGLEKMPTLSDVESPDMSAAEDNDCTEHTTTHDQLVDEECAHVGYEKDDLRPPRYWHFALASSSGSPSSFTDDLDSSTDSDSECSSPPSRAPIERISACVSASTSHLRRKSLPVHPRPRGRHIHAHQHGSRSASPPPSLRHNTTEPRRTLALRASASQPDMGALVAQWKHTGPASTYTSNSW</sequence>
<gene>
    <name evidence="1" type="ORF">FA95DRAFT_1481726</name>
</gene>
<dbReference type="EMBL" id="MU275840">
    <property type="protein sequence ID" value="KAI0053383.1"/>
    <property type="molecule type" value="Genomic_DNA"/>
</dbReference>
<organism evidence="1 2">
    <name type="scientific">Auriscalpium vulgare</name>
    <dbReference type="NCBI Taxonomy" id="40419"/>
    <lineage>
        <taxon>Eukaryota</taxon>
        <taxon>Fungi</taxon>
        <taxon>Dikarya</taxon>
        <taxon>Basidiomycota</taxon>
        <taxon>Agaricomycotina</taxon>
        <taxon>Agaricomycetes</taxon>
        <taxon>Russulales</taxon>
        <taxon>Auriscalpiaceae</taxon>
        <taxon>Auriscalpium</taxon>
    </lineage>
</organism>
<evidence type="ECO:0000313" key="2">
    <source>
        <dbReference type="Proteomes" id="UP000814033"/>
    </source>
</evidence>
<evidence type="ECO:0000313" key="1">
    <source>
        <dbReference type="EMBL" id="KAI0053383.1"/>
    </source>
</evidence>